<protein>
    <submittedName>
        <fullName evidence="1">FA complementation group C</fullName>
    </submittedName>
</protein>
<accession>A0A3P8VUU7</accession>
<dbReference type="GO" id="GO:0034599">
    <property type="term" value="P:cellular response to oxidative stress"/>
    <property type="evidence" value="ECO:0007669"/>
    <property type="project" value="TreeGrafter"/>
</dbReference>
<dbReference type="PANTHER" id="PTHR16798">
    <property type="entry name" value="FANCONI ANEMIA GROUP C PROTEIN FANCC"/>
    <property type="match status" value="1"/>
</dbReference>
<dbReference type="GeneTree" id="ENSGT00390000016390"/>
<name>A0A3P8VUU7_CYNSE</name>
<organism evidence="1 2">
    <name type="scientific">Cynoglossus semilaevis</name>
    <name type="common">Tongue sole</name>
    <dbReference type="NCBI Taxonomy" id="244447"/>
    <lineage>
        <taxon>Eukaryota</taxon>
        <taxon>Metazoa</taxon>
        <taxon>Chordata</taxon>
        <taxon>Craniata</taxon>
        <taxon>Vertebrata</taxon>
        <taxon>Euteleostomi</taxon>
        <taxon>Actinopterygii</taxon>
        <taxon>Neopterygii</taxon>
        <taxon>Teleostei</taxon>
        <taxon>Neoteleostei</taxon>
        <taxon>Acanthomorphata</taxon>
        <taxon>Carangaria</taxon>
        <taxon>Pleuronectiformes</taxon>
        <taxon>Pleuronectoidei</taxon>
        <taxon>Cynoglossidae</taxon>
        <taxon>Cynoglossinae</taxon>
        <taxon>Cynoglossus</taxon>
    </lineage>
</organism>
<reference evidence="1" key="1">
    <citation type="submission" date="2025-08" db="UniProtKB">
        <authorList>
            <consortium name="Ensembl"/>
        </authorList>
    </citation>
    <scope>IDENTIFICATION</scope>
</reference>
<dbReference type="Proteomes" id="UP000265120">
    <property type="component" value="Unassembled WGS sequence"/>
</dbReference>
<dbReference type="Ensembl" id="ENSCSET00000018333.1">
    <property type="protein sequence ID" value="ENSCSEP00000018107.1"/>
    <property type="gene ID" value="ENSCSEG00000011622.1"/>
</dbReference>
<dbReference type="KEGG" id="csem:103398567"/>
<dbReference type="InterPro" id="IPR000686">
    <property type="entry name" value="FANCC"/>
</dbReference>
<dbReference type="Pfam" id="PF02106">
    <property type="entry name" value="Fanconi_C"/>
    <property type="match status" value="1"/>
</dbReference>
<keyword evidence="2" id="KW-1185">Reference proteome</keyword>
<dbReference type="GeneID" id="103398567"/>
<dbReference type="PANTHER" id="PTHR16798:SF0">
    <property type="entry name" value="FANCONI ANEMIA GROUP C PROTEIN"/>
    <property type="match status" value="1"/>
</dbReference>
<evidence type="ECO:0000313" key="2">
    <source>
        <dbReference type="Proteomes" id="UP000265120"/>
    </source>
</evidence>
<dbReference type="GO" id="GO:0043240">
    <property type="term" value="C:Fanconi anaemia nuclear complex"/>
    <property type="evidence" value="ECO:0007669"/>
    <property type="project" value="InterPro"/>
</dbReference>
<dbReference type="CTD" id="2176"/>
<proteinExistence type="predicted"/>
<sequence>MSQLKPEIQTQRMTETLQDVKKIQFWLDKAVAWSQNKSPDTLRDISRHLRKLCAYLQQLLIHVNSLSSTTEAMEKLPFMGQLLGRLCWNFHVTANDTSREVLFQCLWALYSEHPSNAVERKANQWIQNVLCHFATEEGDGPQAVMKGLFLPLHEYYLKVLGKSVSLLQEEIVKSCSSLGGINSRCSCDKILATSEACVPLVTCGDAAPLIGALLQRAETCVQAVLSEDFLHALNTAYSSKCLVLEEQSVVSLWCHSLSTLEEAVLSLLESVVTNTATTPQKMLEKVSQSLLPKACAQNCSIFLVVNDIFRSTMKHAEGNENMKSLIQLFSLCFLKEHAQLQTQMYLPLKYFFPQTSQSLLIPMSTLPSEMPQEAWRLHLNWLSSSLQRLTEEEEKGDGGSGSHRGLHKVFEAWFLLVQCSHWVQVALQLLSTNDLRDCSALLWLLTFYHHPTNRGHHRTMQLVRSQKLWKHLHSLFLNLAHPPSVDQLQPLITLLTSPPPQQPPLAPTLILSLLVNFAVFFQSGPTHILQMVVDGSGLLQEVVCVLSSLELRLSEGSCRESDTNRVHIRIKELQKSLDTCVQYGPWSPAVNQTHSLTHTVKR</sequence>
<reference evidence="1" key="2">
    <citation type="submission" date="2025-09" db="UniProtKB">
        <authorList>
            <consortium name="Ensembl"/>
        </authorList>
    </citation>
    <scope>IDENTIFICATION</scope>
</reference>
<dbReference type="GO" id="GO:0006289">
    <property type="term" value="P:nucleotide-excision repair"/>
    <property type="evidence" value="ECO:0007669"/>
    <property type="project" value="TreeGrafter"/>
</dbReference>
<dbReference type="InParanoid" id="A0A3P8VUU7"/>
<dbReference type="OMA" id="RWHHRAS"/>
<dbReference type="AlphaFoldDB" id="A0A3P8VUU7"/>
<dbReference type="STRING" id="244447.ENSCSEP00000018107"/>
<dbReference type="OrthoDB" id="10046159at2759"/>
<dbReference type="GO" id="GO:0036297">
    <property type="term" value="P:interstrand cross-link repair"/>
    <property type="evidence" value="ECO:0007669"/>
    <property type="project" value="InterPro"/>
</dbReference>
<evidence type="ECO:0000313" key="1">
    <source>
        <dbReference type="Ensembl" id="ENSCSEP00000018107.1"/>
    </source>
</evidence>
<dbReference type="PRINTS" id="PR00494">
    <property type="entry name" value="FANCONICGENE"/>
</dbReference>